<sequence length="154" mass="18135">MNLKPVKFTERLAKEVTTWKYEGDYEIYNLPSWDEVLKKQISLCREEKRKNFIGYVNEENNLVGFINLVDEGDSIFLGIGVKPKYCGFGIGKQIIKMALDECRKRYKNMPIILEVRSWNKRAVNCYESQGFKVINIKKQETYAGFGEFFVMKYE</sequence>
<dbReference type="EMBL" id="CEKZ01000003">
    <property type="protein sequence ID" value="CEQ02668.1"/>
    <property type="molecule type" value="Genomic_DNA"/>
</dbReference>
<dbReference type="InterPro" id="IPR016181">
    <property type="entry name" value="Acyl_CoA_acyltransferase"/>
</dbReference>
<dbReference type="CDD" id="cd04301">
    <property type="entry name" value="NAT_SF"/>
    <property type="match status" value="1"/>
</dbReference>
<name>A0A0C7R092_PARSO</name>
<dbReference type="OrthoDB" id="423921at2"/>
<feature type="domain" description="N-acetyltransferase" evidence="1">
    <location>
        <begin position="14"/>
        <end position="154"/>
    </location>
</feature>
<evidence type="ECO:0000313" key="2">
    <source>
        <dbReference type="EMBL" id="CEQ02668.1"/>
    </source>
</evidence>
<dbReference type="SUPFAM" id="SSF55729">
    <property type="entry name" value="Acyl-CoA N-acyltransferases (Nat)"/>
    <property type="match status" value="1"/>
</dbReference>
<dbReference type="RefSeq" id="WP_055341328.1">
    <property type="nucleotide sequence ID" value="NZ_CDNI01000003.1"/>
</dbReference>
<proteinExistence type="predicted"/>
<keyword evidence="2" id="KW-0808">Transferase</keyword>
<dbReference type="InterPro" id="IPR000182">
    <property type="entry name" value="GNAT_dom"/>
</dbReference>
<protein>
    <submittedName>
        <fullName evidence="2">Acetyltransferase</fullName>
    </submittedName>
</protein>
<dbReference type="Gene3D" id="3.40.630.30">
    <property type="match status" value="1"/>
</dbReference>
<dbReference type="PANTHER" id="PTHR43415:SF3">
    <property type="entry name" value="GNAT-FAMILY ACETYLTRANSFERASE"/>
    <property type="match status" value="1"/>
</dbReference>
<reference evidence="3" key="1">
    <citation type="submission" date="2015-01" db="EMBL/GenBank/DDBJ databases">
        <authorList>
            <person name="Aslett M.A."/>
            <person name="De Silva N."/>
        </authorList>
    </citation>
    <scope>NUCLEOTIDE SEQUENCE [LARGE SCALE GENOMIC DNA]</scope>
    <source>
        <strain evidence="3">R28058</strain>
    </source>
</reference>
<evidence type="ECO:0000259" key="1">
    <source>
        <dbReference type="PROSITE" id="PS51186"/>
    </source>
</evidence>
<dbReference type="Pfam" id="PF00583">
    <property type="entry name" value="Acetyltransf_1"/>
    <property type="match status" value="1"/>
</dbReference>
<dbReference type="GO" id="GO:0016747">
    <property type="term" value="F:acyltransferase activity, transferring groups other than amino-acyl groups"/>
    <property type="evidence" value="ECO:0007669"/>
    <property type="project" value="InterPro"/>
</dbReference>
<accession>A0A0C7R092</accession>
<organism evidence="2 3">
    <name type="scientific">Paraclostridium sordellii</name>
    <name type="common">Clostridium sordellii</name>
    <dbReference type="NCBI Taxonomy" id="1505"/>
    <lineage>
        <taxon>Bacteria</taxon>
        <taxon>Bacillati</taxon>
        <taxon>Bacillota</taxon>
        <taxon>Clostridia</taxon>
        <taxon>Peptostreptococcales</taxon>
        <taxon>Peptostreptococcaceae</taxon>
        <taxon>Paraclostridium</taxon>
    </lineage>
</organism>
<dbReference type="PANTHER" id="PTHR43415">
    <property type="entry name" value="SPERMIDINE N(1)-ACETYLTRANSFERASE"/>
    <property type="match status" value="1"/>
</dbReference>
<gene>
    <name evidence="2" type="ORF">R28058_04011</name>
</gene>
<dbReference type="PROSITE" id="PS51186">
    <property type="entry name" value="GNAT"/>
    <property type="match status" value="1"/>
</dbReference>
<dbReference type="AlphaFoldDB" id="A0A0C7R092"/>
<dbReference type="Proteomes" id="UP000049127">
    <property type="component" value="Unassembled WGS sequence"/>
</dbReference>
<evidence type="ECO:0000313" key="3">
    <source>
        <dbReference type="Proteomes" id="UP000049127"/>
    </source>
</evidence>